<protein>
    <submittedName>
        <fullName evidence="6">Nicotinamide mononucleotide transporter</fullName>
    </submittedName>
</protein>
<evidence type="ECO:0000256" key="4">
    <source>
        <dbReference type="ARBA" id="ARBA00023136"/>
    </source>
</evidence>
<sequence>MNYIAYAVTVASIVGTVANSFQKRWCFWVWGCTNAFWCVFNILSGSYAQAILYAFNFAMAVVGLAKWSKKDARIRRAFKIAIRAAAGVHSPSLGRVVKISDIWKQPNYERVDINERK</sequence>
<keyword evidence="3 5" id="KW-1133">Transmembrane helix</keyword>
<keyword evidence="2 5" id="KW-0812">Transmembrane</keyword>
<feature type="transmembrane region" description="Helical" evidence="5">
    <location>
        <begin position="50"/>
        <end position="67"/>
    </location>
</feature>
<comment type="caution">
    <text evidence="6">The sequence shown here is derived from an EMBL/GenBank/DDBJ whole genome shotgun (WGS) entry which is preliminary data.</text>
</comment>
<dbReference type="InterPro" id="IPR006419">
    <property type="entry name" value="NMN_transpt_PnuC"/>
</dbReference>
<evidence type="ECO:0000313" key="7">
    <source>
        <dbReference type="Proteomes" id="UP001489509"/>
    </source>
</evidence>
<name>A0ABV1E2N7_9FIRM</name>
<evidence type="ECO:0000256" key="1">
    <source>
        <dbReference type="ARBA" id="ARBA00004141"/>
    </source>
</evidence>
<reference evidence="6 7" key="1">
    <citation type="submission" date="2024-03" db="EMBL/GenBank/DDBJ databases">
        <title>Human intestinal bacterial collection.</title>
        <authorList>
            <person name="Pauvert C."/>
            <person name="Hitch T.C.A."/>
            <person name="Clavel T."/>
        </authorList>
    </citation>
    <scope>NUCLEOTIDE SEQUENCE [LARGE SCALE GENOMIC DNA]</scope>
    <source>
        <strain evidence="6 7">CLA-JM-H44</strain>
    </source>
</reference>
<dbReference type="EMBL" id="JBBMFD010000030">
    <property type="protein sequence ID" value="MEQ2441580.1"/>
    <property type="molecule type" value="Genomic_DNA"/>
</dbReference>
<proteinExistence type="predicted"/>
<dbReference type="Proteomes" id="UP001489509">
    <property type="component" value="Unassembled WGS sequence"/>
</dbReference>
<dbReference type="Pfam" id="PF04973">
    <property type="entry name" value="NMN_transporter"/>
    <property type="match status" value="1"/>
</dbReference>
<comment type="subcellular location">
    <subcellularLocation>
        <location evidence="1">Membrane</location>
        <topology evidence="1">Multi-pass membrane protein</topology>
    </subcellularLocation>
</comment>
<keyword evidence="7" id="KW-1185">Reference proteome</keyword>
<evidence type="ECO:0000313" key="6">
    <source>
        <dbReference type="EMBL" id="MEQ2441580.1"/>
    </source>
</evidence>
<keyword evidence="4 5" id="KW-0472">Membrane</keyword>
<dbReference type="RefSeq" id="WP_349220750.1">
    <property type="nucleotide sequence ID" value="NZ_JBBMFD010000030.1"/>
</dbReference>
<evidence type="ECO:0000256" key="3">
    <source>
        <dbReference type="ARBA" id="ARBA00022989"/>
    </source>
</evidence>
<feature type="transmembrane region" description="Helical" evidence="5">
    <location>
        <begin position="25"/>
        <end position="44"/>
    </location>
</feature>
<evidence type="ECO:0000256" key="2">
    <source>
        <dbReference type="ARBA" id="ARBA00022692"/>
    </source>
</evidence>
<organism evidence="6 7">
    <name type="scientific">Solibaculum intestinale</name>
    <dbReference type="NCBI Taxonomy" id="3133165"/>
    <lineage>
        <taxon>Bacteria</taxon>
        <taxon>Bacillati</taxon>
        <taxon>Bacillota</taxon>
        <taxon>Clostridia</taxon>
        <taxon>Eubacteriales</taxon>
        <taxon>Oscillospiraceae</taxon>
        <taxon>Solibaculum</taxon>
    </lineage>
</organism>
<accession>A0ABV1E2N7</accession>
<gene>
    <name evidence="6" type="ORF">WMO26_12145</name>
</gene>
<evidence type="ECO:0000256" key="5">
    <source>
        <dbReference type="SAM" id="Phobius"/>
    </source>
</evidence>